<organism evidence="2 3">
    <name type="scientific">Geofilum rubicundum JCM 15548</name>
    <dbReference type="NCBI Taxonomy" id="1236989"/>
    <lineage>
        <taxon>Bacteria</taxon>
        <taxon>Pseudomonadati</taxon>
        <taxon>Bacteroidota</taxon>
        <taxon>Bacteroidia</taxon>
        <taxon>Marinilabiliales</taxon>
        <taxon>Marinilabiliaceae</taxon>
        <taxon>Geofilum</taxon>
    </lineage>
</organism>
<accession>A0A0E9LVZ7</accession>
<protein>
    <submittedName>
        <fullName evidence="2">Uncharacterized protein</fullName>
    </submittedName>
</protein>
<dbReference type="AlphaFoldDB" id="A0A0E9LVZ7"/>
<evidence type="ECO:0000313" key="3">
    <source>
        <dbReference type="Proteomes" id="UP000032900"/>
    </source>
</evidence>
<dbReference type="STRING" id="1236989.JCM15548_11190"/>
<feature type="transmembrane region" description="Helical" evidence="1">
    <location>
        <begin position="54"/>
        <end position="76"/>
    </location>
</feature>
<comment type="caution">
    <text evidence="2">The sequence shown here is derived from an EMBL/GenBank/DDBJ whole genome shotgun (WGS) entry which is preliminary data.</text>
</comment>
<keyword evidence="3" id="KW-1185">Reference proteome</keyword>
<name>A0A0E9LVZ7_9BACT</name>
<keyword evidence="1" id="KW-1133">Transmembrane helix</keyword>
<gene>
    <name evidence="2" type="ORF">JCM15548_11190</name>
</gene>
<dbReference type="Proteomes" id="UP000032900">
    <property type="component" value="Unassembled WGS sequence"/>
</dbReference>
<sequence>MNKMPIKQFLIILFLIFFAGIHLHSQPVPAIDENIDALVTFGKEGETAWGDDDFVQIIFLAYLKHFRTLFSFGFLIRMPEENSMNKKESGIHAPTLLYLGVMAHVPM</sequence>
<reference evidence="2 3" key="1">
    <citation type="journal article" date="2015" name="Microbes Environ.">
        <title>Distribution and evolution of nitrogen fixation genes in the phylum bacteroidetes.</title>
        <authorList>
            <person name="Inoue J."/>
            <person name="Oshima K."/>
            <person name="Suda W."/>
            <person name="Sakamoto M."/>
            <person name="Iino T."/>
            <person name="Noda S."/>
            <person name="Hongoh Y."/>
            <person name="Hattori M."/>
            <person name="Ohkuma M."/>
        </authorList>
    </citation>
    <scope>NUCLEOTIDE SEQUENCE [LARGE SCALE GENOMIC DNA]</scope>
    <source>
        <strain evidence="2">JCM 15548</strain>
    </source>
</reference>
<keyword evidence="1" id="KW-0472">Membrane</keyword>
<evidence type="ECO:0000256" key="1">
    <source>
        <dbReference type="SAM" id="Phobius"/>
    </source>
</evidence>
<evidence type="ECO:0000313" key="2">
    <source>
        <dbReference type="EMBL" id="GAO29035.1"/>
    </source>
</evidence>
<keyword evidence="1" id="KW-0812">Transmembrane</keyword>
<dbReference type="EMBL" id="BAZW01000006">
    <property type="protein sequence ID" value="GAO29035.1"/>
    <property type="molecule type" value="Genomic_DNA"/>
</dbReference>
<proteinExistence type="predicted"/>